<dbReference type="EMBL" id="CYZK01000007">
    <property type="protein sequence ID" value="CUO13617.1"/>
    <property type="molecule type" value="Genomic_DNA"/>
</dbReference>
<reference evidence="9" key="2">
    <citation type="submission" date="2022-09" db="EMBL/GenBank/DDBJ databases">
        <title>Draft genome sequence of Coprococcus comes strain 31264.</title>
        <authorList>
            <person name="Atsushi H."/>
            <person name="Moriya O."/>
            <person name="Mitsuo S."/>
        </authorList>
    </citation>
    <scope>NUCLEOTIDE SEQUENCE</scope>
    <source>
        <strain evidence="9">JCM 31264</strain>
    </source>
</reference>
<dbReference type="SUPFAM" id="SSF53850">
    <property type="entry name" value="Periplasmic binding protein-like II"/>
    <property type="match status" value="1"/>
</dbReference>
<evidence type="ECO:0000313" key="11">
    <source>
        <dbReference type="Proteomes" id="UP000095727"/>
    </source>
</evidence>
<evidence type="ECO:0000313" key="8">
    <source>
        <dbReference type="EMBL" id="CUO13617.1"/>
    </source>
</evidence>
<feature type="region of interest" description="Disordered" evidence="4">
    <location>
        <begin position="22"/>
        <end position="56"/>
    </location>
</feature>
<dbReference type="PANTHER" id="PTHR30024:SF47">
    <property type="entry name" value="TAURINE-BINDING PERIPLASMIC PROTEIN"/>
    <property type="match status" value="1"/>
</dbReference>
<dbReference type="Gene3D" id="3.40.190.10">
    <property type="entry name" value="Periplasmic binding protein-like II"/>
    <property type="match status" value="2"/>
</dbReference>
<dbReference type="InterPro" id="IPR015168">
    <property type="entry name" value="SsuA/THI5"/>
</dbReference>
<name>A0A174CL49_9FIRM</name>
<sequence>MKKRLFATLLACAMTVSLVACGGSSSSSEKKEDTSDSKKQEASTEKEVTDITKMSDDEIKEAMKKEPAWGTTITAEYDGGDCTSGPSMAKALGYYDNWGLDVQIAAGTEITEALGTGKAQFGVHHIAHMLVPITNGMDIVFTGSAQTGCKSLYVLADSGIESTKDLEGTTVGMDSPIGGSSHNMIIRFFLADGLKQDAATCVQVESSAAIQSLQSGDIKACLLSDRFAKKFVDDGTLKVLRSITWDDDFKDETCCVMAMSGKFVKENPVISQVLTKCVMDAYMYIAENKDEAAQIMLDEGMVSGDIELTKYMLDQQNWAVSNADTKETIKAVAKDYIAAGIITSDWTVDKVVETAWHPLAEKVSTK</sequence>
<comment type="similarity">
    <text evidence="2">Belongs to the bacterial solute-binding protein SsuA/TauA family.</text>
</comment>
<organism evidence="8 10">
    <name type="scientific">Coprococcus comes</name>
    <dbReference type="NCBI Taxonomy" id="410072"/>
    <lineage>
        <taxon>Bacteria</taxon>
        <taxon>Bacillati</taxon>
        <taxon>Bacillota</taxon>
        <taxon>Clostridia</taxon>
        <taxon>Lachnospirales</taxon>
        <taxon>Lachnospiraceae</taxon>
        <taxon>Coprococcus</taxon>
    </lineage>
</organism>
<keyword evidence="3 5" id="KW-0732">Signal</keyword>
<accession>A0A174CL49</accession>
<dbReference type="Pfam" id="PF09084">
    <property type="entry name" value="NMT1"/>
    <property type="match status" value="1"/>
</dbReference>
<gene>
    <name evidence="9" type="ORF">comes_25170</name>
    <name evidence="8" type="ORF">ERS852481_01454</name>
    <name evidence="7" type="ORF">ERS852574_01462</name>
</gene>
<dbReference type="EMBL" id="BSCI01000016">
    <property type="protein sequence ID" value="GLG87971.1"/>
    <property type="molecule type" value="Genomic_DNA"/>
</dbReference>
<evidence type="ECO:0000256" key="1">
    <source>
        <dbReference type="ARBA" id="ARBA00004418"/>
    </source>
</evidence>
<evidence type="ECO:0000256" key="5">
    <source>
        <dbReference type="SAM" id="SignalP"/>
    </source>
</evidence>
<dbReference type="RefSeq" id="WP_227084823.1">
    <property type="nucleotide sequence ID" value="NZ_BSCI01000016.1"/>
</dbReference>
<reference evidence="10 11" key="1">
    <citation type="submission" date="2015-09" db="EMBL/GenBank/DDBJ databases">
        <authorList>
            <consortium name="Pathogen Informatics"/>
        </authorList>
    </citation>
    <scope>NUCLEOTIDE SEQUENCE [LARGE SCALE GENOMIC DNA]</scope>
    <source>
        <strain evidence="8 10">2789STDY5834866</strain>
        <strain evidence="7 11">2789STDY5834962</strain>
    </source>
</reference>
<evidence type="ECO:0000256" key="2">
    <source>
        <dbReference type="ARBA" id="ARBA00010742"/>
    </source>
</evidence>
<feature type="chain" id="PRO_5040569401" evidence="5">
    <location>
        <begin position="23"/>
        <end position="366"/>
    </location>
</feature>
<evidence type="ECO:0000313" key="10">
    <source>
        <dbReference type="Proteomes" id="UP000095362"/>
    </source>
</evidence>
<comment type="subcellular location">
    <subcellularLocation>
        <location evidence="1">Periplasm</location>
    </subcellularLocation>
</comment>
<dbReference type="PANTHER" id="PTHR30024">
    <property type="entry name" value="ALIPHATIC SULFONATES-BINDING PROTEIN-RELATED"/>
    <property type="match status" value="1"/>
</dbReference>
<evidence type="ECO:0000259" key="6">
    <source>
        <dbReference type="Pfam" id="PF09084"/>
    </source>
</evidence>
<dbReference type="AlphaFoldDB" id="A0A174CL49"/>
<dbReference type="Proteomes" id="UP000095727">
    <property type="component" value="Unassembled WGS sequence"/>
</dbReference>
<dbReference type="Proteomes" id="UP001145109">
    <property type="component" value="Unassembled WGS sequence"/>
</dbReference>
<dbReference type="GO" id="GO:0042597">
    <property type="term" value="C:periplasmic space"/>
    <property type="evidence" value="ECO:0007669"/>
    <property type="project" value="UniProtKB-SubCell"/>
</dbReference>
<reference evidence="9" key="3">
    <citation type="submission" date="2022-11" db="EMBL/GenBank/DDBJ databases">
        <title>Draft genome sequence of Coprococcus comes strain 31264.</title>
        <authorList>
            <person name="Hisatomi A."/>
            <person name="Ohkuma M."/>
            <person name="Sakamoto M."/>
        </authorList>
    </citation>
    <scope>NUCLEOTIDE SEQUENCE</scope>
    <source>
        <strain evidence="9">JCM 31264</strain>
    </source>
</reference>
<dbReference type="Proteomes" id="UP000095362">
    <property type="component" value="Unassembled WGS sequence"/>
</dbReference>
<proteinExistence type="inferred from homology"/>
<evidence type="ECO:0000256" key="3">
    <source>
        <dbReference type="ARBA" id="ARBA00022729"/>
    </source>
</evidence>
<evidence type="ECO:0000313" key="7">
    <source>
        <dbReference type="EMBL" id="CUM90088.1"/>
    </source>
</evidence>
<evidence type="ECO:0000256" key="4">
    <source>
        <dbReference type="SAM" id="MobiDB-lite"/>
    </source>
</evidence>
<feature type="compositionally biased region" description="Basic and acidic residues" evidence="4">
    <location>
        <begin position="28"/>
        <end position="56"/>
    </location>
</feature>
<dbReference type="EMBL" id="CYXR01000008">
    <property type="protein sequence ID" value="CUM90088.1"/>
    <property type="molecule type" value="Genomic_DNA"/>
</dbReference>
<protein>
    <submittedName>
        <fullName evidence="8">Alkanesulfonate transporter substrate-binding subunit</fullName>
    </submittedName>
    <submittedName>
        <fullName evidence="9">Nitrate ABC transporter substrate-binding protein</fullName>
    </submittedName>
</protein>
<dbReference type="PROSITE" id="PS51257">
    <property type="entry name" value="PROKAR_LIPOPROTEIN"/>
    <property type="match status" value="1"/>
</dbReference>
<evidence type="ECO:0000313" key="9">
    <source>
        <dbReference type="EMBL" id="GLG87971.1"/>
    </source>
</evidence>
<feature type="domain" description="SsuA/THI5-like" evidence="6">
    <location>
        <begin position="88"/>
        <end position="292"/>
    </location>
</feature>
<feature type="signal peptide" evidence="5">
    <location>
        <begin position="1"/>
        <end position="22"/>
    </location>
</feature>